<evidence type="ECO:0000313" key="3">
    <source>
        <dbReference type="EMBL" id="GHA70868.1"/>
    </source>
</evidence>
<evidence type="ECO:0000256" key="1">
    <source>
        <dbReference type="SAM" id="SignalP"/>
    </source>
</evidence>
<organism evidence="3 4">
    <name type="scientific">Cognatilysobacter bugurensis</name>
    <dbReference type="NCBI Taxonomy" id="543356"/>
    <lineage>
        <taxon>Bacteria</taxon>
        <taxon>Pseudomonadati</taxon>
        <taxon>Pseudomonadota</taxon>
        <taxon>Gammaproteobacteria</taxon>
        <taxon>Lysobacterales</taxon>
        <taxon>Lysobacteraceae</taxon>
        <taxon>Cognatilysobacter</taxon>
    </lineage>
</organism>
<dbReference type="Proteomes" id="UP000646426">
    <property type="component" value="Unassembled WGS sequence"/>
</dbReference>
<dbReference type="PANTHER" id="PTHR36919">
    <property type="entry name" value="BLR1215 PROTEIN"/>
    <property type="match status" value="1"/>
</dbReference>
<reference evidence="3" key="1">
    <citation type="journal article" date="2014" name="Int. J. Syst. Evol. Microbiol.">
        <title>Complete genome sequence of Corynebacterium casei LMG S-19264T (=DSM 44701T), isolated from a smear-ripened cheese.</title>
        <authorList>
            <consortium name="US DOE Joint Genome Institute (JGI-PGF)"/>
            <person name="Walter F."/>
            <person name="Albersmeier A."/>
            <person name="Kalinowski J."/>
            <person name="Ruckert C."/>
        </authorList>
    </citation>
    <scope>NUCLEOTIDE SEQUENCE</scope>
    <source>
        <strain evidence="3">KCTC 23077</strain>
    </source>
</reference>
<keyword evidence="1" id="KW-0732">Signal</keyword>
<feature type="chain" id="PRO_5038077202" description="DUF2147 domain-containing protein" evidence="1">
    <location>
        <begin position="20"/>
        <end position="144"/>
    </location>
</feature>
<feature type="domain" description="DUF2147" evidence="2">
    <location>
        <begin position="27"/>
        <end position="142"/>
    </location>
</feature>
<gene>
    <name evidence="3" type="ORF">GCM10007067_03900</name>
</gene>
<proteinExistence type="predicted"/>
<dbReference type="PANTHER" id="PTHR36919:SF3">
    <property type="entry name" value="BLL5882 PROTEIN"/>
    <property type="match status" value="1"/>
</dbReference>
<keyword evidence="4" id="KW-1185">Reference proteome</keyword>
<feature type="signal peptide" evidence="1">
    <location>
        <begin position="1"/>
        <end position="19"/>
    </location>
</feature>
<dbReference type="Gene3D" id="2.40.128.520">
    <property type="match status" value="1"/>
</dbReference>
<comment type="caution">
    <text evidence="3">The sequence shown here is derived from an EMBL/GenBank/DDBJ whole genome shotgun (WGS) entry which is preliminary data.</text>
</comment>
<dbReference type="PROSITE" id="PS51257">
    <property type="entry name" value="PROKAR_LIPOPROTEIN"/>
    <property type="match status" value="1"/>
</dbReference>
<dbReference type="RefSeq" id="WP_189452791.1">
    <property type="nucleotide sequence ID" value="NZ_BMYD01000001.1"/>
</dbReference>
<dbReference type="EMBL" id="BMYD01000001">
    <property type="protein sequence ID" value="GHA70868.1"/>
    <property type="molecule type" value="Genomic_DNA"/>
</dbReference>
<evidence type="ECO:0000259" key="2">
    <source>
        <dbReference type="Pfam" id="PF09917"/>
    </source>
</evidence>
<dbReference type="AlphaFoldDB" id="A0A918W6F0"/>
<protein>
    <recommendedName>
        <fullName evidence="2">DUF2147 domain-containing protein</fullName>
    </recommendedName>
</protein>
<sequence>MRKTLFALALVSVSCTAFAQSPASPVGRWKTIDDETGKAMSITEVYQAKNGTFAAKVVEALDPKAATCTACSGDKKGKPTAGMVVLWDLKPAGNAWGNGQGFKPSTGDNFKVKSVKLVDGGQKLEITGCKMSFLCRTATWQRAN</sequence>
<reference evidence="3" key="2">
    <citation type="submission" date="2020-09" db="EMBL/GenBank/DDBJ databases">
        <authorList>
            <person name="Sun Q."/>
            <person name="Kim S."/>
        </authorList>
    </citation>
    <scope>NUCLEOTIDE SEQUENCE</scope>
    <source>
        <strain evidence="3">KCTC 23077</strain>
    </source>
</reference>
<evidence type="ECO:0000313" key="4">
    <source>
        <dbReference type="Proteomes" id="UP000646426"/>
    </source>
</evidence>
<name>A0A918W6F0_9GAMM</name>
<accession>A0A918W6F0</accession>
<dbReference type="Pfam" id="PF09917">
    <property type="entry name" value="DUF2147"/>
    <property type="match status" value="1"/>
</dbReference>
<dbReference type="InterPro" id="IPR019223">
    <property type="entry name" value="DUF2147"/>
</dbReference>